<dbReference type="CDD" id="cd04692">
    <property type="entry name" value="NUDIX_Hydrolase"/>
    <property type="match status" value="1"/>
</dbReference>
<name>A0A4U1D8K3_9BACI</name>
<dbReference type="InterPro" id="IPR015797">
    <property type="entry name" value="NUDIX_hydrolase-like_dom_sf"/>
</dbReference>
<evidence type="ECO:0000259" key="1">
    <source>
        <dbReference type="PROSITE" id="PS51462"/>
    </source>
</evidence>
<dbReference type="EMBL" id="SWBM01000001">
    <property type="protein sequence ID" value="TKC18889.1"/>
    <property type="molecule type" value="Genomic_DNA"/>
</dbReference>
<evidence type="ECO:0000313" key="3">
    <source>
        <dbReference type="Proteomes" id="UP000307756"/>
    </source>
</evidence>
<evidence type="ECO:0000313" key="2">
    <source>
        <dbReference type="EMBL" id="TKC18889.1"/>
    </source>
</evidence>
<protein>
    <submittedName>
        <fullName evidence="2">NUDIX domain-containing protein</fullName>
    </submittedName>
</protein>
<gene>
    <name evidence="2" type="ORF">FA727_04870</name>
</gene>
<dbReference type="InterPro" id="IPR000086">
    <property type="entry name" value="NUDIX_hydrolase_dom"/>
</dbReference>
<dbReference type="Gene3D" id="3.90.79.10">
    <property type="entry name" value="Nucleoside Triphosphate Pyrophosphohydrolase"/>
    <property type="match status" value="1"/>
</dbReference>
<dbReference type="PANTHER" id="PTHR10885">
    <property type="entry name" value="ISOPENTENYL-DIPHOSPHATE DELTA-ISOMERASE"/>
    <property type="match status" value="1"/>
</dbReference>
<keyword evidence="3" id="KW-1185">Reference proteome</keyword>
<organism evidence="2 3">
    <name type="scientific">Robertmurraya kyonggiensis</name>
    <dbReference type="NCBI Taxonomy" id="1037680"/>
    <lineage>
        <taxon>Bacteria</taxon>
        <taxon>Bacillati</taxon>
        <taxon>Bacillota</taxon>
        <taxon>Bacilli</taxon>
        <taxon>Bacillales</taxon>
        <taxon>Bacillaceae</taxon>
        <taxon>Robertmurraya</taxon>
    </lineage>
</organism>
<dbReference type="AlphaFoldDB" id="A0A4U1D8K3"/>
<sequence>MKKCKRGLNFLGELLDILDENYQVIGQETRENVHEKELLHAAFQCWFIKIFDGKPYILFQKRNSRVNYPNLLDTTAAGHLSAGEGPEQGAREIEEELGITIPFEDLSSLGKIRDTLPWRTDKIDNELCHLYAYQYDSPLQSLTLQASEVEGIVCISMEDFSKVIESEGKLDFEVIVYDGQAVESKILNLSMFDFVPHQLAYYQYNLEKLMAIVEV</sequence>
<dbReference type="GO" id="GO:0003824">
    <property type="term" value="F:catalytic activity"/>
    <property type="evidence" value="ECO:0007669"/>
    <property type="project" value="UniProtKB-ARBA"/>
</dbReference>
<dbReference type="Proteomes" id="UP000307756">
    <property type="component" value="Unassembled WGS sequence"/>
</dbReference>
<feature type="domain" description="Nudix hydrolase" evidence="1">
    <location>
        <begin position="38"/>
        <end position="178"/>
    </location>
</feature>
<proteinExistence type="predicted"/>
<accession>A0A4U1D8K3</accession>
<reference evidence="2 3" key="1">
    <citation type="journal article" date="2011" name="J. Microbiol.">
        <title>Bacillus kyonggiensis sp. nov., isolated from soil of a lettuce field.</title>
        <authorList>
            <person name="Dong K."/>
            <person name="Lee S."/>
        </authorList>
    </citation>
    <scope>NUCLEOTIDE SEQUENCE [LARGE SCALE GENOMIC DNA]</scope>
    <source>
        <strain evidence="2 3">NB22</strain>
    </source>
</reference>
<dbReference type="SUPFAM" id="SSF55811">
    <property type="entry name" value="Nudix"/>
    <property type="match status" value="1"/>
</dbReference>
<dbReference type="Pfam" id="PF00293">
    <property type="entry name" value="NUDIX"/>
    <property type="match status" value="1"/>
</dbReference>
<comment type="caution">
    <text evidence="2">The sequence shown here is derived from an EMBL/GenBank/DDBJ whole genome shotgun (WGS) entry which is preliminary data.</text>
</comment>
<dbReference type="PANTHER" id="PTHR10885:SF0">
    <property type="entry name" value="ISOPENTENYL-DIPHOSPHATE DELTA-ISOMERASE"/>
    <property type="match status" value="1"/>
</dbReference>
<dbReference type="PROSITE" id="PS51462">
    <property type="entry name" value="NUDIX"/>
    <property type="match status" value="1"/>
</dbReference>